<keyword evidence="3" id="KW-1133">Transmembrane helix</keyword>
<feature type="coiled-coil region" evidence="1">
    <location>
        <begin position="1819"/>
        <end position="1853"/>
    </location>
</feature>
<feature type="coiled-coil region" evidence="1">
    <location>
        <begin position="1274"/>
        <end position="1349"/>
    </location>
</feature>
<feature type="transmembrane region" description="Helical" evidence="3">
    <location>
        <begin position="2768"/>
        <end position="2787"/>
    </location>
</feature>
<evidence type="ECO:0000313" key="5">
    <source>
        <dbReference type="EMBL" id="SBT33587.1"/>
    </source>
</evidence>
<keyword evidence="3" id="KW-0472">Membrane</keyword>
<evidence type="ECO:0000313" key="4">
    <source>
        <dbReference type="EMBL" id="SBT33232.1"/>
    </source>
</evidence>
<feature type="coiled-coil region" evidence="1">
    <location>
        <begin position="610"/>
        <end position="679"/>
    </location>
</feature>
<organism evidence="5 6">
    <name type="scientific">Plasmodium ovale wallikeri</name>
    <dbReference type="NCBI Taxonomy" id="864142"/>
    <lineage>
        <taxon>Eukaryota</taxon>
        <taxon>Sar</taxon>
        <taxon>Alveolata</taxon>
        <taxon>Apicomplexa</taxon>
        <taxon>Aconoidasida</taxon>
        <taxon>Haemosporida</taxon>
        <taxon>Plasmodiidae</taxon>
        <taxon>Plasmodium</taxon>
        <taxon>Plasmodium (Plasmodium)</taxon>
    </lineage>
</organism>
<name>A0A1A8YQ87_PLAOA</name>
<reference evidence="6 7" key="2">
    <citation type="submission" date="2016-05" db="EMBL/GenBank/DDBJ databases">
        <authorList>
            <person name="Naeem Raeece"/>
        </authorList>
    </citation>
    <scope>NUCLEOTIDE SEQUENCE [LARGE SCALE GENOMIC DNA]</scope>
</reference>
<evidence type="ECO:0000313" key="6">
    <source>
        <dbReference type="Proteomes" id="UP000078550"/>
    </source>
</evidence>
<keyword evidence="1" id="KW-0175">Coiled coil</keyword>
<feature type="compositionally biased region" description="Polar residues" evidence="2">
    <location>
        <begin position="2741"/>
        <end position="2752"/>
    </location>
</feature>
<gene>
    <name evidence="4" type="ORF">POVWA1_016060</name>
    <name evidence="5" type="ORF">POVWA2_015560</name>
</gene>
<feature type="coiled-coil region" evidence="1">
    <location>
        <begin position="1565"/>
        <end position="1617"/>
    </location>
</feature>
<proteinExistence type="predicted"/>
<keyword evidence="7" id="KW-1185">Reference proteome</keyword>
<feature type="coiled-coil region" evidence="1">
    <location>
        <begin position="2440"/>
        <end position="2502"/>
    </location>
</feature>
<protein>
    <submittedName>
        <fullName evidence="5">Reticulocyte binding protein 1a</fullName>
    </submittedName>
</protein>
<feature type="coiled-coil region" evidence="1">
    <location>
        <begin position="919"/>
        <end position="1017"/>
    </location>
</feature>
<evidence type="ECO:0000256" key="1">
    <source>
        <dbReference type="SAM" id="Coils"/>
    </source>
</evidence>
<dbReference type="EMBL" id="FLRE01000064">
    <property type="protein sequence ID" value="SBT33587.1"/>
    <property type="molecule type" value="Genomic_DNA"/>
</dbReference>
<accession>A0A1A8YQ87</accession>
<feature type="coiled-coil region" evidence="1">
    <location>
        <begin position="1181"/>
        <end position="1215"/>
    </location>
</feature>
<dbReference type="Proteomes" id="UP000078555">
    <property type="component" value="Unassembled WGS sequence"/>
</dbReference>
<evidence type="ECO:0000313" key="7">
    <source>
        <dbReference type="Proteomes" id="UP000078555"/>
    </source>
</evidence>
<feature type="compositionally biased region" description="Basic and acidic residues" evidence="2">
    <location>
        <begin position="2647"/>
        <end position="2740"/>
    </location>
</feature>
<sequence length="2834" mass="331022">MKQFILVILFNLFICLGNITHIVQTCIYILFNIFTLIYYVNIFEHFKYPSFSSFSFSYLNSGTSLGANILEDIEKKDAKVNFFTLGYNLKRNKKLKHNRGKKKYFKSPNFLSEKEYISKNNKVNDEGDTTPLSSNDISFVSINNYNSGESSPYNVYLHRRNPHISKIAMNNISNSFLEYEEEELKHKLVIDNVTVEDNEANSLFYMEIDYVNLQYFNIILDLIPNDKPYRTHYYNQLKQEVEAYTEKLKNNISKSITAKNEYIKLQHEMKYGKKGTEELKTEGEILQMIESKREKYQIYIHEYNLNLKPIINVIKNQAHPILKESFCTSNCHDSIVKYNDLLKSFTLNVDKYTDETHIHVTKSINDYASLDKILSSSKALNIDIEETINSLKLLGEEIKDISNIYLINTTLIDDAVKILSSINEEKESDFNAENFENSSKKLANNYCIFRYMSEFNTPIKKMYEDKIIDSNNKFSSVLDILEKKNKTLIEEIFNGTESEKLRKESEQISTKVAELQQENYAILEGLPDDNPEISELLNDIWDIYYEQETCKEEIENKHDFISRKHKNSYETIRENIESELYQIKEQQNDTVKANFLLGHITKIINEKKNIEENSVTIRNFYDKLKELEENMKKLCVDFTSKHNEIKRLMDKKETGSSNKEEIKEKLEEMTKKLHYLKEIVRLKNKGNEHIMEMNELLDRGSHNNMDDYKSKKDAADSEINSLYASLHNDDINNIIKKNEDFIIEKKSLDLEELSDEVIEQTLKEVTEKYNDMVSIDDNKLTDVHNEMGVKVTNAEKLKKEIVQKQIDNMYTKLSELFSKYESGLDILRRNMDEYEKEKKLLDAHKESILAKEEEYFKNVTVDRNEHEKRQNQEELAKLHGTVSKRKGEISGDIRNMKEFISNIETHLNFYDVIKKYFNINDDKEKVKNAEMLKEKININNMNAEINEYEGNFTSKTAVIENLIQRVENLNKTISFLSTLNNGINECSSNNISIELLKSKAKSLREEVQREISLIEQDKIIGGQVTALILKNLRGKVSNIDEKLNKTTIDDLDTKSKELSNLYLESKNTIHVKREEVASGDTLIQINEWEEIKKKINELNSNYDILTKNKDILFISNAITYIEAVDNLIKDSIEKIGYEKNEVLKGVTEIEEKIKLIEANEEYKKIKSSENDQQIAAVKESVRKIKELVDKHLREMTQLESDANNLKTGAKEKEKDIAHLAKTKSEMIKIYEKMKNIPGELKASTEIELKGVNESVYNVELTYEKKLVQDILGKIEGERNKAGKSMEEINSLKNKIEDVIKKTSDKTEEQLLEEKCRKSAENAKSHESNVKQIEQESVHLNSEADKMEKIEDVKKIKDQIKDKVQAAVKGNEDINKELTELKDLHELVLSTNYKSIIEFIKKNVSDAKKCNTSVNLGLVNSSNTNEKVKVNFIRAGEFKDKINKHLEDKDMDDLIKNIVAIKDEFLIEKNKAMTYLSDAEKNKGTCSLNVDNVKKGKEKIVYLKDNDKGRTTIISDLEMSLVEENMNHVNQYCNEVDQNTKQIKDLYDSILQYEVMMDNLLKESYLKREKGKCERRENKLRDTMKQINLIDSNIKEQLEKYEKKINEMKEQSNIEKKSEVLNELCTKSFLDIQNCRQELDNVLGIIQTVKNNVTEHLNNANASIKSVSSISQLNNLNSLIELEKAKENYENKLQTVLNVQKRMNEIKGSLHEIDTKITNVDTDLEKHKKGYEVGLMQDVKKKADKRMANFELIKSEIKSLINTSTSIFAKWNLENYDVTKYLKDYGTKLSSIEEEFIKSYQLIHNHESKIVNSSVKYNDAKMLRRESETEEEKLGQKEQEEKELLENIKKVESLRLLNEMKKILKKEDQKIISENTKINEHIGRIRKNIDDLKETDDVNAGSSIVYMVTNISKEIKSTEHIPYKNESEKIFGNMILVANHFLNDSIKIRSEVYTNLEVPTSFNSNLESDIFSIMKESHDILKNVEKMSSEIVKNKAESERLLTETNDIFTVIKLRSDFNKKRIEMDNKEIRVIEKVQDALHKLKKIEDTRCDYKHYDKMLEEREEYQKLKSITSIYQNNKSKITQEQVLQEMHKNMNSHKNSISDLEQIVAFSNESTSDIVKLKKCNDDIENISKNIDTIDDDITEILSYFDELLHLGKSCQTQWIHLTSSIVNIKNSKYAIMIKKQKENTKNTSNYVVENAALVNKYIDELNEFYNNDLTIKNTSNNVNRVSEYSKNFYTHEEEAMKFIKGIKQGLYSLNEHSDINDVEKTLGKMVTSYNSLKNEKLEMDKIYLNMNETRLNEIEHSCVVFNPVMELHKNKVETKKKNLLEKEKQLIAIYDNIKRHEIELVKISLKYTPESVKNVNEVYRNIELEMRKLEGIQDNNSYIYEDVEIYKEHIMSLIRRIDNLLGDVEIFRKENNYNLMEIDAEIILKVSSYIDRIITKLNNAKSEYQKLLNDILQNENILSIVVYKRDDVYRIYEEMKKKNERLLKDLSEQDKLLKIKEKLDNIHVRITEKIVHPRIEETVENLSKKFDLRIRNPEDYTSIDDIDKELRDIKSDTKRITDIKMILYTVLAHTQRDKNDMDAIFRLMSNNNNSSEYESAGKYITEAANTISMLNAIITKVNNLINDNDGLAKKMNVQKNNVERDNSEKELKHREDIRRKEEERENEEQRKRIEHAENSQMRDLRSDEVTNEETGVRENLEEREISDISDLEDHEKDEIDILHTSDEDHEDRFQGDSSTDASNSGSEKNHYSGIGIFDRINYAGGMLIAMGFFSTVAYIIVGKKKRNEENGENADLEKEDKIFDVKKSIQNQNKEEIIDVSFIESEYY</sequence>
<dbReference type="EMBL" id="FLRD01000052">
    <property type="protein sequence ID" value="SBT33232.1"/>
    <property type="molecule type" value="Genomic_DNA"/>
</dbReference>
<feature type="coiled-coil region" evidence="1">
    <location>
        <begin position="2088"/>
        <end position="2142"/>
    </location>
</feature>
<feature type="coiled-coil region" evidence="1">
    <location>
        <begin position="817"/>
        <end position="854"/>
    </location>
</feature>
<evidence type="ECO:0000256" key="2">
    <source>
        <dbReference type="SAM" id="MobiDB-lite"/>
    </source>
</evidence>
<evidence type="ECO:0000256" key="3">
    <source>
        <dbReference type="SAM" id="Phobius"/>
    </source>
</evidence>
<reference evidence="5" key="1">
    <citation type="submission" date="2016-05" db="EMBL/GenBank/DDBJ databases">
        <authorList>
            <person name="Lavstsen T."/>
            <person name="Jespersen J.S."/>
        </authorList>
    </citation>
    <scope>NUCLEOTIDE SEQUENCE [LARGE SCALE GENOMIC DNA]</scope>
</reference>
<dbReference type="Proteomes" id="UP000078550">
    <property type="component" value="Unassembled WGS sequence"/>
</dbReference>
<keyword evidence="3" id="KW-0812">Transmembrane</keyword>
<feature type="region of interest" description="Disordered" evidence="2">
    <location>
        <begin position="2643"/>
        <end position="2756"/>
    </location>
</feature>